<evidence type="ECO:0000313" key="3">
    <source>
        <dbReference type="EMBL" id="JAC66684.1"/>
    </source>
</evidence>
<accession>A0A061R7G6</accession>
<dbReference type="AlphaFoldDB" id="A0A061R7G6"/>
<sequence length="53" mass="5518">MGKTRAAEGAPGIQIVDTHLRRPDPIAAQAIGLRQPPHSNPSPSLASPQRAAI</sequence>
<gene>
    <name evidence="3" type="ORF">TSPGSL018_13048</name>
    <name evidence="2" type="ORF">TSPGSL018_22780</name>
</gene>
<dbReference type="EMBL" id="GBEZ01019936">
    <property type="protein sequence ID" value="JAC66684.1"/>
    <property type="molecule type" value="Transcribed_RNA"/>
</dbReference>
<feature type="non-terminal residue" evidence="3">
    <location>
        <position position="53"/>
    </location>
</feature>
<dbReference type="EMBL" id="GBEZ01024351">
    <property type="protein sequence ID" value="JAC62634.1"/>
    <property type="molecule type" value="Transcribed_RNA"/>
</dbReference>
<reference evidence="3" key="1">
    <citation type="submission" date="2014-05" db="EMBL/GenBank/DDBJ databases">
        <title>The transcriptome of the halophilic microalga Tetraselmis sp. GSL018 isolated from the Great Salt Lake, Utah.</title>
        <authorList>
            <person name="Jinkerson R.E."/>
            <person name="D'Adamo S."/>
            <person name="Posewitz M.C."/>
        </authorList>
    </citation>
    <scope>NUCLEOTIDE SEQUENCE</scope>
    <source>
        <strain evidence="3">GSL018</strain>
    </source>
</reference>
<proteinExistence type="predicted"/>
<name>A0A061R7G6_9CHLO</name>
<evidence type="ECO:0000313" key="2">
    <source>
        <dbReference type="EMBL" id="JAC62634.1"/>
    </source>
</evidence>
<feature type="region of interest" description="Disordered" evidence="1">
    <location>
        <begin position="1"/>
        <end position="53"/>
    </location>
</feature>
<protein>
    <submittedName>
        <fullName evidence="3">Uncharacterized protein</fullName>
    </submittedName>
</protein>
<organism evidence="3">
    <name type="scientific">Tetraselmis sp. GSL018</name>
    <dbReference type="NCBI Taxonomy" id="582737"/>
    <lineage>
        <taxon>Eukaryota</taxon>
        <taxon>Viridiplantae</taxon>
        <taxon>Chlorophyta</taxon>
        <taxon>core chlorophytes</taxon>
        <taxon>Chlorodendrophyceae</taxon>
        <taxon>Chlorodendrales</taxon>
        <taxon>Chlorodendraceae</taxon>
        <taxon>Tetraselmis</taxon>
    </lineage>
</organism>
<evidence type="ECO:0000256" key="1">
    <source>
        <dbReference type="SAM" id="MobiDB-lite"/>
    </source>
</evidence>